<sequence length="67" mass="7013">MNGEEGPPAPPPLAGVTAGHRPRPSRAIYIYNSPTAPDHAAANQRSPSLSDSVCSNQEAQYFQPAAP</sequence>
<name>A0ABQ9UP21_SAGOE</name>
<evidence type="ECO:0000256" key="1">
    <source>
        <dbReference type="SAM" id="MobiDB-lite"/>
    </source>
</evidence>
<dbReference type="Proteomes" id="UP001266305">
    <property type="component" value="Unassembled WGS sequence"/>
</dbReference>
<feature type="non-terminal residue" evidence="2">
    <location>
        <position position="67"/>
    </location>
</feature>
<reference evidence="2 3" key="1">
    <citation type="submission" date="2023-05" db="EMBL/GenBank/DDBJ databases">
        <title>B98-5 Cell Line De Novo Hybrid Assembly: An Optical Mapping Approach.</title>
        <authorList>
            <person name="Kananen K."/>
            <person name="Auerbach J.A."/>
            <person name="Kautto E."/>
            <person name="Blachly J.S."/>
        </authorList>
    </citation>
    <scope>NUCLEOTIDE SEQUENCE [LARGE SCALE GENOMIC DNA]</scope>
    <source>
        <strain evidence="2">B95-8</strain>
        <tissue evidence="2">Cell line</tissue>
    </source>
</reference>
<gene>
    <name evidence="2" type="ORF">P7K49_024274</name>
</gene>
<accession>A0ABQ9UP21</accession>
<feature type="compositionally biased region" description="Polar residues" evidence="1">
    <location>
        <begin position="43"/>
        <end position="60"/>
    </location>
</feature>
<dbReference type="EMBL" id="JASSZA010000011">
    <property type="protein sequence ID" value="KAK2098823.1"/>
    <property type="molecule type" value="Genomic_DNA"/>
</dbReference>
<evidence type="ECO:0000313" key="2">
    <source>
        <dbReference type="EMBL" id="KAK2098823.1"/>
    </source>
</evidence>
<protein>
    <submittedName>
        <fullName evidence="2">Uncharacterized protein</fullName>
    </submittedName>
</protein>
<feature type="region of interest" description="Disordered" evidence="1">
    <location>
        <begin position="1"/>
        <end position="24"/>
    </location>
</feature>
<evidence type="ECO:0000313" key="3">
    <source>
        <dbReference type="Proteomes" id="UP001266305"/>
    </source>
</evidence>
<feature type="region of interest" description="Disordered" evidence="1">
    <location>
        <begin position="36"/>
        <end position="67"/>
    </location>
</feature>
<proteinExistence type="predicted"/>
<organism evidence="2 3">
    <name type="scientific">Saguinus oedipus</name>
    <name type="common">Cotton-top tamarin</name>
    <name type="synonym">Oedipomidas oedipus</name>
    <dbReference type="NCBI Taxonomy" id="9490"/>
    <lineage>
        <taxon>Eukaryota</taxon>
        <taxon>Metazoa</taxon>
        <taxon>Chordata</taxon>
        <taxon>Craniata</taxon>
        <taxon>Vertebrata</taxon>
        <taxon>Euteleostomi</taxon>
        <taxon>Mammalia</taxon>
        <taxon>Eutheria</taxon>
        <taxon>Euarchontoglires</taxon>
        <taxon>Primates</taxon>
        <taxon>Haplorrhini</taxon>
        <taxon>Platyrrhini</taxon>
        <taxon>Cebidae</taxon>
        <taxon>Callitrichinae</taxon>
        <taxon>Saguinus</taxon>
    </lineage>
</organism>
<keyword evidence="3" id="KW-1185">Reference proteome</keyword>
<comment type="caution">
    <text evidence="2">The sequence shown here is derived from an EMBL/GenBank/DDBJ whole genome shotgun (WGS) entry which is preliminary data.</text>
</comment>